<evidence type="ECO:0000313" key="2">
    <source>
        <dbReference type="Proteomes" id="UP000274601"/>
    </source>
</evidence>
<name>A0A495QH82_9ACTN</name>
<dbReference type="AlphaFoldDB" id="A0A495QH82"/>
<organism evidence="1 2">
    <name type="scientific">Actinomadura pelletieri DSM 43383</name>
    <dbReference type="NCBI Taxonomy" id="1120940"/>
    <lineage>
        <taxon>Bacteria</taxon>
        <taxon>Bacillati</taxon>
        <taxon>Actinomycetota</taxon>
        <taxon>Actinomycetes</taxon>
        <taxon>Streptosporangiales</taxon>
        <taxon>Thermomonosporaceae</taxon>
        <taxon>Actinomadura</taxon>
    </lineage>
</organism>
<evidence type="ECO:0000313" key="1">
    <source>
        <dbReference type="EMBL" id="RKS71091.1"/>
    </source>
</evidence>
<proteinExistence type="predicted"/>
<gene>
    <name evidence="1" type="ORF">BZB76_5577</name>
</gene>
<protein>
    <submittedName>
        <fullName evidence="1">Uncharacterized protein</fullName>
    </submittedName>
</protein>
<sequence length="88" mass="10104">MTAMSRAPVLIVTNRGFDDESGLLGYSFADDQREILATATESKRRNRRLMRLAPPLEPGPFRFDLMVHSPDGSPLMRIEKRQRFPQRS</sequence>
<dbReference type="EMBL" id="RBWU01000006">
    <property type="protein sequence ID" value="RKS71091.1"/>
    <property type="molecule type" value="Genomic_DNA"/>
</dbReference>
<keyword evidence="2" id="KW-1185">Reference proteome</keyword>
<accession>A0A495QH82</accession>
<reference evidence="1 2" key="1">
    <citation type="submission" date="2018-10" db="EMBL/GenBank/DDBJ databases">
        <title>Genomic Encyclopedia of Archaeal and Bacterial Type Strains, Phase II (KMG-II): from individual species to whole genera.</title>
        <authorList>
            <person name="Goeker M."/>
        </authorList>
    </citation>
    <scope>NUCLEOTIDE SEQUENCE [LARGE SCALE GENOMIC DNA]</scope>
    <source>
        <strain evidence="1 2">DSM 43383</strain>
    </source>
</reference>
<dbReference type="RefSeq" id="WP_147449566.1">
    <property type="nucleotide sequence ID" value="NZ_RBWU01000006.1"/>
</dbReference>
<comment type="caution">
    <text evidence="1">The sequence shown here is derived from an EMBL/GenBank/DDBJ whole genome shotgun (WGS) entry which is preliminary data.</text>
</comment>
<dbReference type="Proteomes" id="UP000274601">
    <property type="component" value="Unassembled WGS sequence"/>
</dbReference>